<dbReference type="InterPro" id="IPR004198">
    <property type="entry name" value="Znf_C5HC2"/>
</dbReference>
<dbReference type="GO" id="GO:0005634">
    <property type="term" value="C:nucleus"/>
    <property type="evidence" value="ECO:0007669"/>
    <property type="project" value="TreeGrafter"/>
</dbReference>
<evidence type="ECO:0000259" key="5">
    <source>
        <dbReference type="PROSITE" id="PS51184"/>
    </source>
</evidence>
<dbReference type="PROSITE" id="PS51184">
    <property type="entry name" value="JMJC"/>
    <property type="match status" value="1"/>
</dbReference>
<name>A0A835N0G4_9ROSI</name>
<dbReference type="Pfam" id="PF02373">
    <property type="entry name" value="JmjC"/>
    <property type="match status" value="1"/>
</dbReference>
<keyword evidence="1" id="KW-0479">Metal-binding</keyword>
<dbReference type="PANTHER" id="PTHR10694">
    <property type="entry name" value="LYSINE-SPECIFIC DEMETHYLASE"/>
    <property type="match status" value="1"/>
</dbReference>
<feature type="compositionally biased region" description="Basic and acidic residues" evidence="3">
    <location>
        <begin position="731"/>
        <end position="745"/>
    </location>
</feature>
<dbReference type="GO" id="GO:0010468">
    <property type="term" value="P:regulation of gene expression"/>
    <property type="evidence" value="ECO:0007669"/>
    <property type="project" value="TreeGrafter"/>
</dbReference>
<evidence type="ECO:0000313" key="6">
    <source>
        <dbReference type="EMBL" id="KAF9685567.1"/>
    </source>
</evidence>
<evidence type="ECO:0008006" key="8">
    <source>
        <dbReference type="Google" id="ProtNLM"/>
    </source>
</evidence>
<evidence type="ECO:0000259" key="4">
    <source>
        <dbReference type="PROSITE" id="PS51183"/>
    </source>
</evidence>
<dbReference type="GO" id="GO:0141052">
    <property type="term" value="F:histone H3 demethylase activity"/>
    <property type="evidence" value="ECO:0007669"/>
    <property type="project" value="UniProtKB-ARBA"/>
</dbReference>
<sequence>MVEGRVCLSKEARNGLEYLKRKRLQKMKFESVSETASIPSMMSRSGGDALRASASCGVRIKGNMESFSQPGASSGKDVFSKRKVDKFDTRDLEWTEKIPECPVYCPTTEEFEDPLVYLQKIAPEASRYGICKIISPVSASVPAGIVLMKEKTGFKFTTRVQPLRLAEWDIDDRVTFFMSGRNYTFRDFEKMANKNLSRLPKSILRLLGTAIPGVTDPMLYIGMLFSVFAWHVEDHYLYSINYHHCGASKTWYGIPGHAALKFEKVVREHVYNHDILSTDGEDGAFDVLLGKTTLFPPNILLEHDVPVYKAVQKPGEFIITFPRAYHAGFSHGFNCGEAVNFAIGDWFPLGAVASWRYALLNRVPLLPHEELLCKEAMLLYTSLELEDSDYSSADFVSHNRIKVSFVKLMRFHHRARWSIMKSRACTGLLPNTNGTILCTLCKLDCYVAFLNCSCDLHPVCLRHDFSSLDFSCGRNQTLFLREDISDMEAVAKNFEKEDSILEEVRRQAHIGDDLYSIPLPVKSHCVPEDGYFPYCDLSFEFNAGTPAISWECSQEFSKSTNKYDIENCRPEYSEASISCAASTLCSFGEPVESISASDNVKVQADSNAGKLDPENLFEEGLHSKHECSVSSLSHDDEFLRMQKSNPRGLEVKPSVDEQSDDSDLEIFRVKRRSSVKVEKRVVNDAASSKYSEHQGLKRLKKLQHEGRHGQTTSSEYCRADELNHGSTSVSDYKEAPETASKDRVARGSTIPISIKFKKLTYKEEMGRQREHHRLDRFQHEVGKTTREPPPIEIGPKRLKVRGPSFLGSESRPRIGALCTDGDSSEIPSSFRPACWIAIGSISHGTGFKFEACTELEMRKLEGSVLEASSTVMFKSFYQWSRSCEGGLFIHSILSSFSTEKFRRLTVESTIELG</sequence>
<dbReference type="AlphaFoldDB" id="A0A835N0G4"/>
<dbReference type="OrthoDB" id="1678912at2759"/>
<organism evidence="6 7">
    <name type="scientific">Salix dunnii</name>
    <dbReference type="NCBI Taxonomy" id="1413687"/>
    <lineage>
        <taxon>Eukaryota</taxon>
        <taxon>Viridiplantae</taxon>
        <taxon>Streptophyta</taxon>
        <taxon>Embryophyta</taxon>
        <taxon>Tracheophyta</taxon>
        <taxon>Spermatophyta</taxon>
        <taxon>Magnoliopsida</taxon>
        <taxon>eudicotyledons</taxon>
        <taxon>Gunneridae</taxon>
        <taxon>Pentapetalae</taxon>
        <taxon>rosids</taxon>
        <taxon>fabids</taxon>
        <taxon>Malpighiales</taxon>
        <taxon>Salicaceae</taxon>
        <taxon>Saliceae</taxon>
        <taxon>Salix</taxon>
    </lineage>
</organism>
<dbReference type="PROSITE" id="PS51183">
    <property type="entry name" value="JMJN"/>
    <property type="match status" value="1"/>
</dbReference>
<dbReference type="Gene3D" id="2.60.120.650">
    <property type="entry name" value="Cupin"/>
    <property type="match status" value="2"/>
</dbReference>
<evidence type="ECO:0000256" key="3">
    <source>
        <dbReference type="SAM" id="MobiDB-lite"/>
    </source>
</evidence>
<dbReference type="SMART" id="SM00545">
    <property type="entry name" value="JmjN"/>
    <property type="match status" value="1"/>
</dbReference>
<dbReference type="SUPFAM" id="SSF51197">
    <property type="entry name" value="Clavaminate synthase-like"/>
    <property type="match status" value="1"/>
</dbReference>
<feature type="domain" description="JmjN" evidence="4">
    <location>
        <begin position="101"/>
        <end position="142"/>
    </location>
</feature>
<keyword evidence="7" id="KW-1185">Reference proteome</keyword>
<dbReference type="Proteomes" id="UP000657918">
    <property type="component" value="Unassembled WGS sequence"/>
</dbReference>
<dbReference type="PANTHER" id="PTHR10694:SF33">
    <property type="entry name" value="LYSINE-SPECIFIC DEMETHYLASE 5"/>
    <property type="match status" value="1"/>
</dbReference>
<dbReference type="InterPro" id="IPR003349">
    <property type="entry name" value="JmjN"/>
</dbReference>
<evidence type="ECO:0000256" key="1">
    <source>
        <dbReference type="ARBA" id="ARBA00022723"/>
    </source>
</evidence>
<feature type="domain" description="JmjC" evidence="5">
    <location>
        <begin position="188"/>
        <end position="358"/>
    </location>
</feature>
<feature type="region of interest" description="Disordered" evidence="3">
    <location>
        <begin position="701"/>
        <end position="746"/>
    </location>
</feature>
<protein>
    <recommendedName>
        <fullName evidence="8">Lysine-specific demethylase JMJ706-like</fullName>
    </recommendedName>
</protein>
<dbReference type="InterPro" id="IPR003347">
    <property type="entry name" value="JmjC_dom"/>
</dbReference>
<evidence type="ECO:0000313" key="7">
    <source>
        <dbReference type="Proteomes" id="UP000657918"/>
    </source>
</evidence>
<accession>A0A835N0G4</accession>
<reference evidence="6 7" key="1">
    <citation type="submission" date="2020-10" db="EMBL/GenBank/DDBJ databases">
        <title>Plant Genome Project.</title>
        <authorList>
            <person name="Zhang R.-G."/>
        </authorList>
    </citation>
    <scope>NUCLEOTIDE SEQUENCE [LARGE SCALE GENOMIC DNA]</scope>
    <source>
        <strain evidence="6">FAFU-HL-1</strain>
        <tissue evidence="6">Leaf</tissue>
    </source>
</reference>
<keyword evidence="2" id="KW-0408">Iron</keyword>
<dbReference type="Pfam" id="PF02928">
    <property type="entry name" value="zf-C5HC2"/>
    <property type="match status" value="1"/>
</dbReference>
<dbReference type="SMART" id="SM00558">
    <property type="entry name" value="JmjC"/>
    <property type="match status" value="1"/>
</dbReference>
<proteinExistence type="predicted"/>
<gene>
    <name evidence="6" type="ORF">SADUNF_Sadunf03G0068000</name>
</gene>
<dbReference type="GO" id="GO:0046872">
    <property type="term" value="F:metal ion binding"/>
    <property type="evidence" value="ECO:0007669"/>
    <property type="project" value="UniProtKB-KW"/>
</dbReference>
<dbReference type="Pfam" id="PF02375">
    <property type="entry name" value="JmjN"/>
    <property type="match status" value="1"/>
</dbReference>
<comment type="caution">
    <text evidence="6">The sequence shown here is derived from an EMBL/GenBank/DDBJ whole genome shotgun (WGS) entry which is preliminary data.</text>
</comment>
<evidence type="ECO:0000256" key="2">
    <source>
        <dbReference type="ARBA" id="ARBA00023004"/>
    </source>
</evidence>
<dbReference type="GO" id="GO:0000785">
    <property type="term" value="C:chromatin"/>
    <property type="evidence" value="ECO:0007669"/>
    <property type="project" value="TreeGrafter"/>
</dbReference>
<feature type="region of interest" description="Disordered" evidence="3">
    <location>
        <begin position="784"/>
        <end position="804"/>
    </location>
</feature>
<dbReference type="EMBL" id="JADGMS010000003">
    <property type="protein sequence ID" value="KAF9685567.1"/>
    <property type="molecule type" value="Genomic_DNA"/>
</dbReference>